<accession>A0A0A9F999</accession>
<evidence type="ECO:0000313" key="1">
    <source>
        <dbReference type="EMBL" id="JAE08922.1"/>
    </source>
</evidence>
<name>A0A0A9F999_ARUDO</name>
<dbReference type="AlphaFoldDB" id="A0A0A9F999"/>
<dbReference type="EMBL" id="GBRH01188974">
    <property type="protein sequence ID" value="JAE08922.1"/>
    <property type="molecule type" value="Transcribed_RNA"/>
</dbReference>
<proteinExistence type="predicted"/>
<organism evidence="1">
    <name type="scientific">Arundo donax</name>
    <name type="common">Giant reed</name>
    <name type="synonym">Donax arundinaceus</name>
    <dbReference type="NCBI Taxonomy" id="35708"/>
    <lineage>
        <taxon>Eukaryota</taxon>
        <taxon>Viridiplantae</taxon>
        <taxon>Streptophyta</taxon>
        <taxon>Embryophyta</taxon>
        <taxon>Tracheophyta</taxon>
        <taxon>Spermatophyta</taxon>
        <taxon>Magnoliopsida</taxon>
        <taxon>Liliopsida</taxon>
        <taxon>Poales</taxon>
        <taxon>Poaceae</taxon>
        <taxon>PACMAD clade</taxon>
        <taxon>Arundinoideae</taxon>
        <taxon>Arundineae</taxon>
        <taxon>Arundo</taxon>
    </lineage>
</organism>
<sequence length="24" mass="3004">MDHHKYILPMLFQHYRNPIYVVST</sequence>
<reference evidence="1" key="2">
    <citation type="journal article" date="2015" name="Data Brief">
        <title>Shoot transcriptome of the giant reed, Arundo donax.</title>
        <authorList>
            <person name="Barrero R.A."/>
            <person name="Guerrero F.D."/>
            <person name="Moolhuijzen P."/>
            <person name="Goolsby J.A."/>
            <person name="Tidwell J."/>
            <person name="Bellgard S.E."/>
            <person name="Bellgard M.I."/>
        </authorList>
    </citation>
    <scope>NUCLEOTIDE SEQUENCE</scope>
    <source>
        <tissue evidence="1">Shoot tissue taken approximately 20 cm above the soil surface</tissue>
    </source>
</reference>
<protein>
    <submittedName>
        <fullName evidence="1">Uncharacterized protein</fullName>
    </submittedName>
</protein>
<reference evidence="1" key="1">
    <citation type="submission" date="2014-09" db="EMBL/GenBank/DDBJ databases">
        <authorList>
            <person name="Magalhaes I.L.F."/>
            <person name="Oliveira U."/>
            <person name="Santos F.R."/>
            <person name="Vidigal T.H.D.A."/>
            <person name="Brescovit A.D."/>
            <person name="Santos A.J."/>
        </authorList>
    </citation>
    <scope>NUCLEOTIDE SEQUENCE</scope>
    <source>
        <tissue evidence="1">Shoot tissue taken approximately 20 cm above the soil surface</tissue>
    </source>
</reference>